<sequence length="276" mass="27478">MATRTITALFDSYDDASAAVRKVEAAGVPHADISIVANNQDDRYSTHVGKTHAGETHAGHRDATTGETAHDASNGAGAGASLGTVLGGGAGLLTGLGLLAIPGVGPVVAAGWLVATLTGAGVGAAAGGLIGSLTGAGLSEEHAHTYAEGVRRGGTLVTVRADDAHADRVTAILKEHGSVDMDDRTRGWRQEGWTGRHDETAPSLTNPAAVAGGSSAVGAAGSTTTGLNTGGMPFAAGAAPTAQTVDPGLPGTTRERHLGIEDELPPARQPLGTERR</sequence>
<feature type="compositionally biased region" description="Low complexity" evidence="1">
    <location>
        <begin position="208"/>
        <end position="217"/>
    </location>
</feature>
<accession>A0A4Z0NJS8</accession>
<feature type="region of interest" description="Disordered" evidence="1">
    <location>
        <begin position="193"/>
        <end position="217"/>
    </location>
</feature>
<dbReference type="AlphaFoldDB" id="A0A4Z0NJS8"/>
<dbReference type="PANTHER" id="PTHR36109">
    <property type="entry name" value="MEMBRANE PROTEIN-RELATED"/>
    <property type="match status" value="1"/>
</dbReference>
<proteinExistence type="predicted"/>
<evidence type="ECO:0000313" key="3">
    <source>
        <dbReference type="Proteomes" id="UP000297535"/>
    </source>
</evidence>
<evidence type="ECO:0000313" key="2">
    <source>
        <dbReference type="EMBL" id="TGD96598.1"/>
    </source>
</evidence>
<dbReference type="EMBL" id="SRLB01000018">
    <property type="protein sequence ID" value="TGD96598.1"/>
    <property type="molecule type" value="Genomic_DNA"/>
</dbReference>
<evidence type="ECO:0000256" key="1">
    <source>
        <dbReference type="SAM" id="MobiDB-lite"/>
    </source>
</evidence>
<dbReference type="RefSeq" id="WP_135417527.1">
    <property type="nucleotide sequence ID" value="NZ_SRLB01000018.1"/>
</dbReference>
<dbReference type="OrthoDB" id="8455189at2"/>
<gene>
    <name evidence="2" type="ORF">EU555_22860</name>
</gene>
<name>A0A4Z0NJS8_9HYPH</name>
<organism evidence="2 3">
    <name type="scientific">Methylobacterium nonmethylotrophicum</name>
    <dbReference type="NCBI Taxonomy" id="1141884"/>
    <lineage>
        <taxon>Bacteria</taxon>
        <taxon>Pseudomonadati</taxon>
        <taxon>Pseudomonadota</taxon>
        <taxon>Alphaproteobacteria</taxon>
        <taxon>Hyphomicrobiales</taxon>
        <taxon>Methylobacteriaceae</taxon>
        <taxon>Methylobacterium</taxon>
    </lineage>
</organism>
<evidence type="ECO:0008006" key="4">
    <source>
        <dbReference type="Google" id="ProtNLM"/>
    </source>
</evidence>
<protein>
    <recommendedName>
        <fullName evidence="4">General stress protein 17M-like domain-containing protein</fullName>
    </recommendedName>
</protein>
<comment type="caution">
    <text evidence="2">The sequence shown here is derived from an EMBL/GenBank/DDBJ whole genome shotgun (WGS) entry which is preliminary data.</text>
</comment>
<feature type="region of interest" description="Disordered" evidence="1">
    <location>
        <begin position="50"/>
        <end position="75"/>
    </location>
</feature>
<feature type="compositionally biased region" description="Basic and acidic residues" evidence="1">
    <location>
        <begin position="52"/>
        <end position="70"/>
    </location>
</feature>
<keyword evidence="3" id="KW-1185">Reference proteome</keyword>
<reference evidence="2 3" key="1">
    <citation type="submission" date="2019-04" db="EMBL/GenBank/DDBJ databases">
        <authorList>
            <person name="Feng G."/>
            <person name="Zhu H."/>
        </authorList>
    </citation>
    <scope>NUCLEOTIDE SEQUENCE [LARGE SCALE GENOMIC DNA]</scope>
    <source>
        <strain evidence="2 3">6HR-1</strain>
    </source>
</reference>
<dbReference type="InterPro" id="IPR052948">
    <property type="entry name" value="Low_temp-induced_all0457"/>
</dbReference>
<dbReference type="Proteomes" id="UP000297535">
    <property type="component" value="Unassembled WGS sequence"/>
</dbReference>
<feature type="region of interest" description="Disordered" evidence="1">
    <location>
        <begin position="240"/>
        <end position="276"/>
    </location>
</feature>
<dbReference type="PANTHER" id="PTHR36109:SF2">
    <property type="entry name" value="MEMBRANE PROTEIN"/>
    <property type="match status" value="1"/>
</dbReference>